<dbReference type="Pfam" id="PF00698">
    <property type="entry name" value="Acyl_transf_1"/>
    <property type="match status" value="2"/>
</dbReference>
<feature type="domain" description="PKS/mFAS DH" evidence="12">
    <location>
        <begin position="1883"/>
        <end position="2159"/>
    </location>
</feature>
<dbReference type="GO" id="GO:0031177">
    <property type="term" value="F:phosphopantetheine binding"/>
    <property type="evidence" value="ECO:0007669"/>
    <property type="project" value="InterPro"/>
</dbReference>
<keyword evidence="7" id="KW-0012">Acyltransferase</keyword>
<dbReference type="InterPro" id="IPR014030">
    <property type="entry name" value="Ketoacyl_synth_N"/>
</dbReference>
<dbReference type="InterPro" id="IPR049900">
    <property type="entry name" value="PKS_mFAS_DH"/>
</dbReference>
<feature type="domain" description="Carrier" evidence="10">
    <location>
        <begin position="890"/>
        <end position="965"/>
    </location>
</feature>
<dbReference type="InterPro" id="IPR036291">
    <property type="entry name" value="NAD(P)-bd_dom_sf"/>
</dbReference>
<dbReference type="PROSITE" id="PS52019">
    <property type="entry name" value="PKS_MFAS_DH"/>
    <property type="match status" value="1"/>
</dbReference>
<dbReference type="GO" id="GO:0033068">
    <property type="term" value="P:macrolide biosynthetic process"/>
    <property type="evidence" value="ECO:0007669"/>
    <property type="project" value="UniProtKB-ARBA"/>
</dbReference>
<dbReference type="InterPro" id="IPR049551">
    <property type="entry name" value="PKS_DH_C"/>
</dbReference>
<dbReference type="SUPFAM" id="SSF52151">
    <property type="entry name" value="FabD/lysophospholipase-like"/>
    <property type="match status" value="2"/>
</dbReference>
<feature type="compositionally biased region" description="Acidic residues" evidence="9">
    <location>
        <begin position="2675"/>
        <end position="2694"/>
    </location>
</feature>
<dbReference type="Pfam" id="PF22953">
    <property type="entry name" value="SpnB_Rossmann"/>
    <property type="match status" value="1"/>
</dbReference>
<feature type="region of interest" description="Disordered" evidence="9">
    <location>
        <begin position="2673"/>
        <end position="2694"/>
    </location>
</feature>
<dbReference type="SMART" id="SM00827">
    <property type="entry name" value="PKS_AT"/>
    <property type="match status" value="2"/>
</dbReference>
<dbReference type="InterPro" id="IPR013968">
    <property type="entry name" value="PKS_KR"/>
</dbReference>
<dbReference type="GO" id="GO:0006633">
    <property type="term" value="P:fatty acid biosynthetic process"/>
    <property type="evidence" value="ECO:0007669"/>
    <property type="project" value="InterPro"/>
</dbReference>
<feature type="domain" description="Ketosynthase family 3 (KS3)" evidence="11">
    <location>
        <begin position="3"/>
        <end position="417"/>
    </location>
</feature>
<dbReference type="InterPro" id="IPR050091">
    <property type="entry name" value="PKS_NRPS_Biosynth_Enz"/>
</dbReference>
<dbReference type="PANTHER" id="PTHR43775">
    <property type="entry name" value="FATTY ACID SYNTHASE"/>
    <property type="match status" value="1"/>
</dbReference>
<dbReference type="Gene3D" id="3.40.50.720">
    <property type="entry name" value="NAD(P)-binding Rossmann-like Domain"/>
    <property type="match status" value="1"/>
</dbReference>
<dbReference type="CDD" id="cd00833">
    <property type="entry name" value="PKS"/>
    <property type="match status" value="2"/>
</dbReference>
<evidence type="ECO:0000259" key="11">
    <source>
        <dbReference type="PROSITE" id="PS52004"/>
    </source>
</evidence>
<evidence type="ECO:0000256" key="4">
    <source>
        <dbReference type="ARBA" id="ARBA00022679"/>
    </source>
</evidence>
<dbReference type="SMART" id="SM01294">
    <property type="entry name" value="PKS_PP_betabranch"/>
    <property type="match status" value="2"/>
</dbReference>
<dbReference type="GO" id="GO:0004312">
    <property type="term" value="F:fatty acid synthase activity"/>
    <property type="evidence" value="ECO:0007669"/>
    <property type="project" value="TreeGrafter"/>
</dbReference>
<evidence type="ECO:0000256" key="1">
    <source>
        <dbReference type="ARBA" id="ARBA00004792"/>
    </source>
</evidence>
<evidence type="ECO:0000259" key="12">
    <source>
        <dbReference type="PROSITE" id="PS52019"/>
    </source>
</evidence>
<comment type="pathway">
    <text evidence="1">Antibiotic biosynthesis.</text>
</comment>
<feature type="active site" description="Proton acceptor; for dehydratase activity" evidence="8">
    <location>
        <position position="1915"/>
    </location>
</feature>
<name>A0A7T1XZF1_9ACTN</name>
<dbReference type="Pfam" id="PF00550">
    <property type="entry name" value="PP-binding"/>
    <property type="match status" value="2"/>
</dbReference>
<dbReference type="InterPro" id="IPR016039">
    <property type="entry name" value="Thiolase-like"/>
</dbReference>
<dbReference type="SMART" id="SM00825">
    <property type="entry name" value="PKS_KS"/>
    <property type="match status" value="2"/>
</dbReference>
<dbReference type="InterPro" id="IPR016036">
    <property type="entry name" value="Malonyl_transacylase_ACP-bd"/>
</dbReference>
<dbReference type="Gene3D" id="3.40.47.10">
    <property type="match status" value="2"/>
</dbReference>
<evidence type="ECO:0000256" key="9">
    <source>
        <dbReference type="SAM" id="MobiDB-lite"/>
    </source>
</evidence>
<feature type="domain" description="Carrier" evidence="10">
    <location>
        <begin position="2597"/>
        <end position="2672"/>
    </location>
</feature>
<dbReference type="SMART" id="SM00823">
    <property type="entry name" value="PKS_PP"/>
    <property type="match status" value="2"/>
</dbReference>
<dbReference type="InterPro" id="IPR042104">
    <property type="entry name" value="PKS_dehydratase_sf"/>
</dbReference>
<dbReference type="InterPro" id="IPR049552">
    <property type="entry name" value="PKS_DH_N"/>
</dbReference>
<dbReference type="EMBL" id="JACYXC010000001">
    <property type="protein sequence ID" value="MBH5333907.1"/>
    <property type="molecule type" value="Genomic_DNA"/>
</dbReference>
<dbReference type="InterPro" id="IPR036736">
    <property type="entry name" value="ACP-like_sf"/>
</dbReference>
<evidence type="ECO:0000256" key="5">
    <source>
        <dbReference type="ARBA" id="ARBA00023194"/>
    </source>
</evidence>
<dbReference type="SUPFAM" id="SSF47336">
    <property type="entry name" value="ACP-like"/>
    <property type="match status" value="2"/>
</dbReference>
<dbReference type="InterPro" id="IPR055123">
    <property type="entry name" value="SpnB-like_Rossmann"/>
</dbReference>
<dbReference type="SUPFAM" id="SSF51735">
    <property type="entry name" value="NAD(P)-binding Rossmann-fold domains"/>
    <property type="match status" value="2"/>
</dbReference>
<accession>A0A7T1XZF1</accession>
<proteinExistence type="predicted"/>
<dbReference type="Pfam" id="PF08659">
    <property type="entry name" value="KR"/>
    <property type="match status" value="1"/>
</dbReference>
<dbReference type="SUPFAM" id="SSF55048">
    <property type="entry name" value="Probable ACP-binding domain of malonyl-CoA ACP transacylase"/>
    <property type="match status" value="2"/>
</dbReference>
<dbReference type="Pfam" id="PF21089">
    <property type="entry name" value="PKS_DH_N"/>
    <property type="match status" value="1"/>
</dbReference>
<dbReference type="PROSITE" id="PS50075">
    <property type="entry name" value="CARRIER"/>
    <property type="match status" value="2"/>
</dbReference>
<protein>
    <submittedName>
        <fullName evidence="14">Polyketide synthase</fullName>
    </submittedName>
    <submittedName>
        <fullName evidence="13">SDR family NAD(P)-dependent oxidoreductase</fullName>
    </submittedName>
</protein>
<keyword evidence="15" id="KW-1185">Reference proteome</keyword>
<evidence type="ECO:0000256" key="2">
    <source>
        <dbReference type="ARBA" id="ARBA00022450"/>
    </source>
</evidence>
<dbReference type="InterPro" id="IPR020807">
    <property type="entry name" value="PKS_DH"/>
</dbReference>
<dbReference type="RefSeq" id="WP_197987665.1">
    <property type="nucleotide sequence ID" value="NZ_JACYXC010000001.1"/>
</dbReference>
<dbReference type="EMBL" id="MW026651">
    <property type="protein sequence ID" value="QPP46760.1"/>
    <property type="molecule type" value="Genomic_DNA"/>
</dbReference>
<dbReference type="InterPro" id="IPR018201">
    <property type="entry name" value="Ketoacyl_synth_AS"/>
</dbReference>
<dbReference type="Gene3D" id="3.40.366.10">
    <property type="entry name" value="Malonyl-Coenzyme A Acyl Carrier Protein, domain 2"/>
    <property type="match status" value="2"/>
</dbReference>
<dbReference type="Proteomes" id="UP000807371">
    <property type="component" value="Unassembled WGS sequence"/>
</dbReference>
<dbReference type="InterPro" id="IPR020841">
    <property type="entry name" value="PKS_Beta-ketoAc_synthase_dom"/>
</dbReference>
<keyword evidence="2" id="KW-0596">Phosphopantetheine</keyword>
<dbReference type="Pfam" id="PF02801">
    <property type="entry name" value="Ketoacyl-synt_C"/>
    <property type="match status" value="2"/>
</dbReference>
<dbReference type="Gene3D" id="1.10.1200.10">
    <property type="entry name" value="ACP-like"/>
    <property type="match status" value="2"/>
</dbReference>
<dbReference type="SMART" id="SM00826">
    <property type="entry name" value="PKS_DH"/>
    <property type="match status" value="1"/>
</dbReference>
<evidence type="ECO:0000256" key="8">
    <source>
        <dbReference type="PROSITE-ProRule" id="PRU01363"/>
    </source>
</evidence>
<dbReference type="Gene3D" id="3.10.129.110">
    <property type="entry name" value="Polyketide synthase dehydratase"/>
    <property type="match status" value="1"/>
</dbReference>
<feature type="region of interest" description="C-terminal hotdog fold" evidence="8">
    <location>
        <begin position="2020"/>
        <end position="2159"/>
    </location>
</feature>
<dbReference type="InterPro" id="IPR006162">
    <property type="entry name" value="Ppantetheine_attach_site"/>
</dbReference>
<dbReference type="InterPro" id="IPR057326">
    <property type="entry name" value="KR_dom"/>
</dbReference>
<dbReference type="InterPro" id="IPR009081">
    <property type="entry name" value="PP-bd_ACP"/>
</dbReference>
<dbReference type="PROSITE" id="PS52004">
    <property type="entry name" value="KS3_2"/>
    <property type="match status" value="2"/>
</dbReference>
<reference evidence="14" key="1">
    <citation type="journal article" date="2020" name="Chem">
        <title>Biosynthesis of the Nuclear Factor of Activated T Cells Inhibitor NFAT-133 in Streptomyces pactum.</title>
        <authorList>
            <person name="Zhou W."/>
            <person name="Posri P."/>
            <person name="Abugrain M.E."/>
            <person name="Weisberg A.J."/>
            <person name="Chang J.H."/>
            <person name="Mahmud T."/>
        </authorList>
    </citation>
    <scope>NUCLEOTIDE SEQUENCE</scope>
    <source>
        <strain evidence="14">ATCC 27456</strain>
    </source>
</reference>
<feature type="region of interest" description="Disordered" evidence="9">
    <location>
        <begin position="1397"/>
        <end position="1419"/>
    </location>
</feature>
<dbReference type="SUPFAM" id="SSF53901">
    <property type="entry name" value="Thiolase-like"/>
    <property type="match status" value="2"/>
</dbReference>
<keyword evidence="5" id="KW-0045">Antibiotic biosynthesis</keyword>
<dbReference type="SMART" id="SM00822">
    <property type="entry name" value="PKS_KR"/>
    <property type="match status" value="1"/>
</dbReference>
<evidence type="ECO:0000313" key="13">
    <source>
        <dbReference type="EMBL" id="MBH5333907.1"/>
    </source>
</evidence>
<gene>
    <name evidence="14" type="primary">nftM</name>
    <name evidence="13" type="ORF">IHE55_03440</name>
</gene>
<dbReference type="Pfam" id="PF00109">
    <property type="entry name" value="ketoacyl-synt"/>
    <property type="match status" value="2"/>
</dbReference>
<keyword evidence="4" id="KW-0808">Transferase</keyword>
<evidence type="ECO:0000256" key="3">
    <source>
        <dbReference type="ARBA" id="ARBA00022553"/>
    </source>
</evidence>
<keyword evidence="6" id="KW-0511">Multifunctional enzyme</keyword>
<dbReference type="FunFam" id="3.40.47.10:FF:000019">
    <property type="entry name" value="Polyketide synthase type I"/>
    <property type="match status" value="1"/>
</dbReference>
<evidence type="ECO:0000313" key="15">
    <source>
        <dbReference type="Proteomes" id="UP000807371"/>
    </source>
</evidence>
<dbReference type="InterPro" id="IPR014043">
    <property type="entry name" value="Acyl_transferase_dom"/>
</dbReference>
<evidence type="ECO:0000259" key="10">
    <source>
        <dbReference type="PROSITE" id="PS50075"/>
    </source>
</evidence>
<dbReference type="InterPro" id="IPR016035">
    <property type="entry name" value="Acyl_Trfase/lysoPLipase"/>
</dbReference>
<evidence type="ECO:0000256" key="6">
    <source>
        <dbReference type="ARBA" id="ARBA00023268"/>
    </source>
</evidence>
<evidence type="ECO:0000313" key="14">
    <source>
        <dbReference type="EMBL" id="QPP46760.1"/>
    </source>
</evidence>
<dbReference type="PROSITE" id="PS00012">
    <property type="entry name" value="PHOSPHOPANTETHEINE"/>
    <property type="match status" value="1"/>
</dbReference>
<feature type="active site" description="Proton donor; for dehydratase activity" evidence="8">
    <location>
        <position position="2081"/>
    </location>
</feature>
<dbReference type="FunFam" id="3.40.366.10:FF:000002">
    <property type="entry name" value="Probable polyketide synthase 2"/>
    <property type="match status" value="2"/>
</dbReference>
<organism evidence="14">
    <name type="scientific">Streptomyces pactum</name>
    <dbReference type="NCBI Taxonomy" id="68249"/>
    <lineage>
        <taxon>Bacteria</taxon>
        <taxon>Bacillati</taxon>
        <taxon>Actinomycetota</taxon>
        <taxon>Actinomycetes</taxon>
        <taxon>Kitasatosporales</taxon>
        <taxon>Streptomycetaceae</taxon>
        <taxon>Streptomyces</taxon>
    </lineage>
</organism>
<dbReference type="PANTHER" id="PTHR43775:SF51">
    <property type="entry name" value="INACTIVE PHENOLPHTHIOCEROL SYNTHESIS POLYKETIDE SYNTHASE TYPE I PKS1-RELATED"/>
    <property type="match status" value="1"/>
</dbReference>
<keyword evidence="3" id="KW-0597">Phosphoprotein</keyword>
<feature type="domain" description="Ketosynthase family 3 (KS3)" evidence="11">
    <location>
        <begin position="984"/>
        <end position="1399"/>
    </location>
</feature>
<evidence type="ECO:0000256" key="7">
    <source>
        <dbReference type="ARBA" id="ARBA00023315"/>
    </source>
</evidence>
<dbReference type="InterPro" id="IPR001227">
    <property type="entry name" value="Ac_transferase_dom_sf"/>
</dbReference>
<dbReference type="Pfam" id="PF16197">
    <property type="entry name" value="KAsynt_C_assoc"/>
    <property type="match status" value="2"/>
</dbReference>
<dbReference type="GO" id="GO:0004315">
    <property type="term" value="F:3-oxoacyl-[acyl-carrier-protein] synthase activity"/>
    <property type="evidence" value="ECO:0007669"/>
    <property type="project" value="InterPro"/>
</dbReference>
<sequence>MDDRAVAVVGMSCRVPGADGIRGFWQMLCDGVDAITDAPAERGYDAPELARFRRGGFVERVAEFDAGFFGISPREAAAMDPRQRLALELSWEALEDARTAPESLRGSTTAVFLGATGDDYASLVHRHGPDAVSHHSLAGLSRGVIANRISHQLGLHGPSVTVDTAQSSSLVAVHMACESLLSGAAGLALAGGVHLNLVPESTLALARAGALSPDCRSYTFDARANGFVRGEGAGVVVLKRLADAVADGDPIHCVLLGGAVNHDGDGQALTVPDSDAQQALLREAYARSGVEPGWVRYVELHGTGTRAGDPVEAGALGSVFGPSRDAAEPLLVGSVKTNIGHLDAAAGVIGLIKVALSVKHGVLPASLNFAEPHPSIPMEEWKLRVNAATTPWPEGRRLAGVSSFGVGGTNCHLVVADHPAAPEPEPAPESSSPVPVVVSGRSAAALRAQAERLREWVAADPGLRTADIGHSTVTTRSALKHRGVVVAADRAELLEGLSALAAGGAGANVAAGAATAGSGVVWVFPGQGSQWTGMARGLWESSPAFAARMDECERLLDGLVDWSLRDVLDDEAALARVDVVQPTLFAVMVSLAEVWRSAGLVPDAVVGHSQGEIAAACAAGIISLADGLRLSVGRSLAIAAGLSGHGTMASLAMPAGDVDRGRVSVAAVNGPNAVVISGETEAVRAVVAECEARGTRARLIPVDYASHSAQVETIRDEVLRVAEGITATDSGVAFYSTVTGGRLDASALDAEYWYRNLRQEVRLAETVEVLAAAGHAVFVEVSPHPVLTMAIQDTVDTAVVQGTLRRNEDEPRRLLLSAAELYTKGVAVDWRPFLAGGRRVQLPTYAFQRQPYWVTGERAEPAAPLPAGAAAAVTEEAEPEPERSPHLSEQQLWSLVRSHTAAVLGHADPKLVEPDATFKELGFDSVTAVQLRDRLNTATGLRMPTSLLFDHPTPTVLVRHLRAQLSGGAADRPATEAAPAGAADDPIAIIGMSCRLPGGVASPEDLWRLVSEGADAIAPFPEDRGWHPDRGAAYAREGGFLDGATDFDAGFFRISPREALTMDPQQRLVLEVAWEALERAGQDPAALRRSRTAVFMGAMSQDYLPRLHDVPENLGGHALTGGASSVVSGRVAYALGLEGPAVSVDTACSSSLVAIHLAARSLRSGDCSLALAGGVTVMSTPGIFVEFARQGGLAADGRCKAFSDAADGTGWSEGVGVLVLERLSDARRNGHRVLAVLRGSAVNQDGESNGLTAPNGPSQERVIRQALAGAGLSTGDVDAVEAHGTGTTLGDPIEAQALLATYGQDREDPLWLGSVKSNIGHTQAAAGAAGVIKMVMAMRHGVLPRTLHVDEPSHHVDWSSGAVELLTEERAWPEAGRPRRAGVSSFGISGTNAHVILEQGDPGEPDGPAEPEARPAPAEPAGIVPWLVSARSAAVLPRQAERLRAAVSGDPAPGVADVAVSLATGRTAFEHRAVVLGTGRAELLSGLEALSRGDRASGLVVGTASTAPDVGVLFSGQGSQRLGMSRELVRTFPVFAEAWQAVGAAFAPLLEHSIDDVVAAEPGSDRARLLDETAITQPALFAFEVAAFRLLESLGVTPAVLVGHSIGELAAAHVAGVFSLDDAARLVAARGRLMQELPRGGAMVAVQATEEEVRAALEGHGGLVSVAAVNGPASVVVSGAEDAVLEIRAAFADQGRKTQRLRVSHAFHSPLMEPMLEEFRQVAESVAYAAPRIPVISNVTGGPAGDGALERPEYWVRHVREAVRFADGVRATLAAGAEVLVEVGPDGVLAAMARETLADAAPDLPVVALARKDRSEARSAVEALARLHVAGVTVDWASYLTATGVTGRQVDLPTYAFDRQRYWVEPPKPGSDVTGAGLAPVDHPFLAAGTDLAVGDQLLLSGLLSPADERWLADHAIFGNVVFPGAAFLEMALHATDEAGCRGIEELTLRAPLTLHDDPVRLQIVVGAAEDSGRRPIGIHSRPATAGPRSWTEHATGFLSAEAAPAPDASGPQDWPPRGAAPVDLAGFYPELADRGYAYGEAFRGLRAAWRLDDEVYGEVRLPADVRHASGGFGLHPALFDAALHPVLTLLTAADPGQVLLPYAWSGVTSHGPAGTELRVRVARTADREVSLHVTGPDGTPVLTVDSLALMPASVEQLTGGTATDSLFTTAWTPLPAASGPGAPRPDLEIVRVAADEDADVPATARATVREVLGLVQKALRDERLGRSRRVVVTRGAVAVTEDETPDLACAPVWGLVRSVQTEHPDQFVLVDTDGHEESLRALETLDPAGEPQLAIRRGVTYVPRLVAAPQATDPRPAWNPDGTVLITGATGGLGALFARHLVTGHGVRRLLLLSRQGSAAPGAAEQVAELTALGAEVTLAACDVTDRDALAGQIARIPEEAPLTAVVHLAGVLADGSAEALTPQQLDRVLRPKVDAAWHLHELTRDLGLSAFVLYSSIAGTLGTSGQANYAAANTFLDALAAYRRSAGLPALSLAWGPWELGMAGTLGQVDLSRFRRNGIVPLSAARGAALFDTALALDTAAVVPAVLDPAALRQLETVPALLRGMAGPRQPSAEEPSVPPLVQRLAELSPEEQLSELLDLLLATSAVVLDYPSADDIDADMSFKEIGFDSLSGVEFRNEVKKDTGLQIPATVIYNYPTPAALAEHLRDRLFPEDAEDTGPRDDEDDLADDLDDEIDALDVENLIQRAFDE</sequence>
<dbReference type="CDD" id="cd08956">
    <property type="entry name" value="KR_3_FAS_SDR_x"/>
    <property type="match status" value="1"/>
</dbReference>
<reference evidence="13 15" key="2">
    <citation type="submission" date="2020-09" db="EMBL/GenBank/DDBJ databases">
        <title>Biosynthesis of the nuclear factor of activated T cells inhibitor NFAT-133 and its congeners in Streptomyces pactum.</title>
        <authorList>
            <person name="Zhou W."/>
            <person name="Posri P."/>
            <person name="Abugrain M.E."/>
            <person name="Weisberg A.J."/>
            <person name="Chang J.H."/>
            <person name="Mahmud T."/>
        </authorList>
    </citation>
    <scope>NUCLEOTIDE SEQUENCE [LARGE SCALE GENOMIC DNA]</scope>
    <source>
        <strain evidence="13 15">ATCC 27456</strain>
    </source>
</reference>
<dbReference type="Gene3D" id="3.30.70.3290">
    <property type="match status" value="2"/>
</dbReference>
<dbReference type="InterPro" id="IPR032821">
    <property type="entry name" value="PKS_assoc"/>
</dbReference>
<dbReference type="Pfam" id="PF14765">
    <property type="entry name" value="PS-DH"/>
    <property type="match status" value="1"/>
</dbReference>
<dbReference type="PROSITE" id="PS00606">
    <property type="entry name" value="KS3_1"/>
    <property type="match status" value="1"/>
</dbReference>
<dbReference type="InterPro" id="IPR014031">
    <property type="entry name" value="Ketoacyl_synth_C"/>
</dbReference>
<dbReference type="InterPro" id="IPR020806">
    <property type="entry name" value="PKS_PP-bd"/>
</dbReference>
<feature type="region of interest" description="N-terminal hotdog fold" evidence="8">
    <location>
        <begin position="1883"/>
        <end position="2006"/>
    </location>
</feature>